<evidence type="ECO:0000313" key="3">
    <source>
        <dbReference type="Proteomes" id="UP001642482"/>
    </source>
</evidence>
<protein>
    <submittedName>
        <fullName evidence="2">Uncharacterized protein</fullName>
    </submittedName>
</protein>
<sequence>MAASTPLDPLAGFSEPSEDEKELYFFGLYGRPRLVARTSQAAWQHDRNWSPQRHVVATIGNHEIVHKWCPSLRNALISLLTNADDGHGGKLAWTSFYPIRFGRHMQGLDDKYDNPVVLMVGISKDDLPTWSAALRAALQCRDRLAMFGIRDVEVNMKTSSMGFRSSPAAQSLASIMDFAYAQPIPHDGQPDPLSAEINSGPMPLLPYPGHRIEQEPHQKPKEAKKAEHAEHAEQAEKAEQDEPQAGSLGLFLHLGTDVSTTYGLTCRHVAVGSRVPPADDICETTAGGLPGGLRILSGGAMCAIKGAKKISDDIRELMTMDYRKTERNFFRHPEDEEFAMRYQLQTSARDYSEKLREALLAHADACSNQDADTTAETNTTQRLVGNVTHSARHAVADPGYFQDWALVKLADNKDAVNKVYLAGSDLDKTIKRLSNDEYLPHRVQYQPQNLDEQGFLRIHGDDMPRIPELIDQSTHKSHLVAKRGATTGLRFGLTNEIEAVRRVPRVCHTDGPLVSLHLLALEFDSWLFSDGGDSGSCVFDMSGKVIGIIDGGERPNSLERFFVKHHTGINILPDASALPSQTPIPPDFSALNTMAVAGTPTPEHKPPPEKERDDVTFITPIQWILQSIAEFTGKEPCII</sequence>
<dbReference type="Proteomes" id="UP001642482">
    <property type="component" value="Unassembled WGS sequence"/>
</dbReference>
<dbReference type="EMBL" id="CAWUHD010000033">
    <property type="protein sequence ID" value="CAK7219803.1"/>
    <property type="molecule type" value="Genomic_DNA"/>
</dbReference>
<proteinExistence type="predicted"/>
<keyword evidence="3" id="KW-1185">Reference proteome</keyword>
<evidence type="ECO:0000313" key="2">
    <source>
        <dbReference type="EMBL" id="CAK7219803.1"/>
    </source>
</evidence>
<accession>A0ABP0BJQ2</accession>
<name>A0ABP0BJQ2_9PEZI</name>
<feature type="compositionally biased region" description="Basic and acidic residues" evidence="1">
    <location>
        <begin position="210"/>
        <end position="240"/>
    </location>
</feature>
<comment type="caution">
    <text evidence="2">The sequence shown here is derived from an EMBL/GenBank/DDBJ whole genome shotgun (WGS) entry which is preliminary data.</text>
</comment>
<gene>
    <name evidence="2" type="ORF">SEUCBS140593_004015</name>
</gene>
<reference evidence="2 3" key="1">
    <citation type="submission" date="2024-01" db="EMBL/GenBank/DDBJ databases">
        <authorList>
            <person name="Allen C."/>
            <person name="Tagirdzhanova G."/>
        </authorList>
    </citation>
    <scope>NUCLEOTIDE SEQUENCE [LARGE SCALE GENOMIC DNA]</scope>
</reference>
<evidence type="ECO:0000256" key="1">
    <source>
        <dbReference type="SAM" id="MobiDB-lite"/>
    </source>
</evidence>
<feature type="region of interest" description="Disordered" evidence="1">
    <location>
        <begin position="183"/>
        <end position="244"/>
    </location>
</feature>
<organism evidence="2 3">
    <name type="scientific">Sporothrix eucalyptigena</name>
    <dbReference type="NCBI Taxonomy" id="1812306"/>
    <lineage>
        <taxon>Eukaryota</taxon>
        <taxon>Fungi</taxon>
        <taxon>Dikarya</taxon>
        <taxon>Ascomycota</taxon>
        <taxon>Pezizomycotina</taxon>
        <taxon>Sordariomycetes</taxon>
        <taxon>Sordariomycetidae</taxon>
        <taxon>Ophiostomatales</taxon>
        <taxon>Ophiostomataceae</taxon>
        <taxon>Sporothrix</taxon>
    </lineage>
</organism>